<dbReference type="HOGENOM" id="CLU_2273443_0_0_7"/>
<dbReference type="RefSeq" id="WP_012828856.1">
    <property type="nucleotide sequence ID" value="NC_013440.1"/>
</dbReference>
<accession>D0LYA7</accession>
<name>D0LYA7_HALO1</name>
<dbReference type="Gene3D" id="3.40.50.2300">
    <property type="match status" value="1"/>
</dbReference>
<dbReference type="InterPro" id="IPR011006">
    <property type="entry name" value="CheY-like_superfamily"/>
</dbReference>
<dbReference type="AlphaFoldDB" id="D0LYA7"/>
<proteinExistence type="predicted"/>
<evidence type="ECO:0000313" key="1">
    <source>
        <dbReference type="EMBL" id="ACY16257.1"/>
    </source>
</evidence>
<dbReference type="EMBL" id="CP001804">
    <property type="protein sequence ID" value="ACY16257.1"/>
    <property type="molecule type" value="Genomic_DNA"/>
</dbReference>
<protein>
    <submittedName>
        <fullName evidence="1">Response regulator receiver protein</fullName>
    </submittedName>
</protein>
<evidence type="ECO:0000313" key="2">
    <source>
        <dbReference type="Proteomes" id="UP000001880"/>
    </source>
</evidence>
<gene>
    <name evidence="1" type="ordered locus">Hoch_3757</name>
</gene>
<sequence length="102" mass="11134">MAAVLIVNEIKSERQELARALEAEGFQVIHAESAAEAVREIWEGTFLCVFIAAILTGTKSNQLSEEIHQMAPEVETFVHGKNDNKSTLVRKAVDLRDGVAAA</sequence>
<reference evidence="1 2" key="1">
    <citation type="journal article" date="2010" name="Stand. Genomic Sci.">
        <title>Complete genome sequence of Haliangium ochraceum type strain (SMP-2).</title>
        <authorList>
            <consortium name="US DOE Joint Genome Institute (JGI-PGF)"/>
            <person name="Ivanova N."/>
            <person name="Daum C."/>
            <person name="Lang E."/>
            <person name="Abt B."/>
            <person name="Kopitz M."/>
            <person name="Saunders E."/>
            <person name="Lapidus A."/>
            <person name="Lucas S."/>
            <person name="Glavina Del Rio T."/>
            <person name="Nolan M."/>
            <person name="Tice H."/>
            <person name="Copeland A."/>
            <person name="Cheng J.F."/>
            <person name="Chen F."/>
            <person name="Bruce D."/>
            <person name="Goodwin L."/>
            <person name="Pitluck S."/>
            <person name="Mavromatis K."/>
            <person name="Pati A."/>
            <person name="Mikhailova N."/>
            <person name="Chen A."/>
            <person name="Palaniappan K."/>
            <person name="Land M."/>
            <person name="Hauser L."/>
            <person name="Chang Y.J."/>
            <person name="Jeffries C.D."/>
            <person name="Detter J.C."/>
            <person name="Brettin T."/>
            <person name="Rohde M."/>
            <person name="Goker M."/>
            <person name="Bristow J."/>
            <person name="Markowitz V."/>
            <person name="Eisen J.A."/>
            <person name="Hugenholtz P."/>
            <person name="Kyrpides N.C."/>
            <person name="Klenk H.P."/>
        </authorList>
    </citation>
    <scope>NUCLEOTIDE SEQUENCE [LARGE SCALE GENOMIC DNA]</scope>
    <source>
        <strain evidence="2">DSM 14365 / CIP 107738 / JCM 11303 / AJ 13395 / SMP-2</strain>
    </source>
</reference>
<dbReference type="eggNOG" id="COG2204">
    <property type="taxonomic scope" value="Bacteria"/>
</dbReference>
<organism evidence="1 2">
    <name type="scientific">Haliangium ochraceum (strain DSM 14365 / JCM 11303 / SMP-2)</name>
    <dbReference type="NCBI Taxonomy" id="502025"/>
    <lineage>
        <taxon>Bacteria</taxon>
        <taxon>Pseudomonadati</taxon>
        <taxon>Myxococcota</taxon>
        <taxon>Polyangia</taxon>
        <taxon>Haliangiales</taxon>
        <taxon>Kofleriaceae</taxon>
        <taxon>Haliangium</taxon>
    </lineage>
</organism>
<dbReference type="KEGG" id="hoh:Hoch_3757"/>
<keyword evidence="2" id="KW-1185">Reference proteome</keyword>
<dbReference type="SUPFAM" id="SSF52172">
    <property type="entry name" value="CheY-like"/>
    <property type="match status" value="1"/>
</dbReference>
<dbReference type="Proteomes" id="UP000001880">
    <property type="component" value="Chromosome"/>
</dbReference>
<dbReference type="STRING" id="502025.Hoch_3757"/>